<sequence>MHAVWNKSRRTQRQCMKTCRLHDKLRPTPQQSSLPPTWKHEQRHLLPSLLPTSFFVLMCCKSLSFFANITHHRLQRLLFAFAYASFFFGSNGGN</sequence>
<gene>
    <name evidence="1" type="ORF">QVD17_01633</name>
</gene>
<proteinExistence type="predicted"/>
<comment type="caution">
    <text evidence="1">The sequence shown here is derived from an EMBL/GenBank/DDBJ whole genome shotgun (WGS) entry which is preliminary data.</text>
</comment>
<dbReference type="AlphaFoldDB" id="A0AAD8LAY3"/>
<dbReference type="Proteomes" id="UP001229421">
    <property type="component" value="Unassembled WGS sequence"/>
</dbReference>
<accession>A0AAD8LAY3</accession>
<dbReference type="EMBL" id="JAUHHV010000001">
    <property type="protein sequence ID" value="KAK1435861.1"/>
    <property type="molecule type" value="Genomic_DNA"/>
</dbReference>
<keyword evidence="2" id="KW-1185">Reference proteome</keyword>
<organism evidence="1 2">
    <name type="scientific">Tagetes erecta</name>
    <name type="common">African marigold</name>
    <dbReference type="NCBI Taxonomy" id="13708"/>
    <lineage>
        <taxon>Eukaryota</taxon>
        <taxon>Viridiplantae</taxon>
        <taxon>Streptophyta</taxon>
        <taxon>Embryophyta</taxon>
        <taxon>Tracheophyta</taxon>
        <taxon>Spermatophyta</taxon>
        <taxon>Magnoliopsida</taxon>
        <taxon>eudicotyledons</taxon>
        <taxon>Gunneridae</taxon>
        <taxon>Pentapetalae</taxon>
        <taxon>asterids</taxon>
        <taxon>campanulids</taxon>
        <taxon>Asterales</taxon>
        <taxon>Asteraceae</taxon>
        <taxon>Asteroideae</taxon>
        <taxon>Heliantheae alliance</taxon>
        <taxon>Tageteae</taxon>
        <taxon>Tagetes</taxon>
    </lineage>
</organism>
<name>A0AAD8LAY3_TARER</name>
<evidence type="ECO:0000313" key="2">
    <source>
        <dbReference type="Proteomes" id="UP001229421"/>
    </source>
</evidence>
<evidence type="ECO:0000313" key="1">
    <source>
        <dbReference type="EMBL" id="KAK1435861.1"/>
    </source>
</evidence>
<reference evidence="1" key="1">
    <citation type="journal article" date="2023" name="bioRxiv">
        <title>Improved chromosome-level genome assembly for marigold (Tagetes erecta).</title>
        <authorList>
            <person name="Jiang F."/>
            <person name="Yuan L."/>
            <person name="Wang S."/>
            <person name="Wang H."/>
            <person name="Xu D."/>
            <person name="Wang A."/>
            <person name="Fan W."/>
        </authorList>
    </citation>
    <scope>NUCLEOTIDE SEQUENCE</scope>
    <source>
        <strain evidence="1">WSJ</strain>
        <tissue evidence="1">Leaf</tissue>
    </source>
</reference>
<protein>
    <submittedName>
        <fullName evidence="1">Uncharacterized protein</fullName>
    </submittedName>
</protein>